<feature type="signal peptide" evidence="2">
    <location>
        <begin position="1"/>
        <end position="26"/>
    </location>
</feature>
<accession>A0A9Q0ET53</accession>
<dbReference type="Proteomes" id="UP001148018">
    <property type="component" value="Unassembled WGS sequence"/>
</dbReference>
<evidence type="ECO:0000256" key="1">
    <source>
        <dbReference type="ARBA" id="ARBA00022514"/>
    </source>
</evidence>
<keyword evidence="1" id="KW-0202">Cytokine</keyword>
<dbReference type="Gene3D" id="2.40.50.40">
    <property type="match status" value="1"/>
</dbReference>
<proteinExistence type="predicted"/>
<dbReference type="EMBL" id="JANIIK010000037">
    <property type="protein sequence ID" value="KAJ3611090.1"/>
    <property type="molecule type" value="Genomic_DNA"/>
</dbReference>
<dbReference type="Pfam" id="PF00048">
    <property type="entry name" value="IL8"/>
    <property type="match status" value="1"/>
</dbReference>
<evidence type="ECO:0000313" key="4">
    <source>
        <dbReference type="EMBL" id="KAJ3611090.1"/>
    </source>
</evidence>
<dbReference type="OrthoDB" id="8457630at2759"/>
<dbReference type="InterPro" id="IPR036048">
    <property type="entry name" value="Interleukin_8-like_sf"/>
</dbReference>
<evidence type="ECO:0000313" key="5">
    <source>
        <dbReference type="Proteomes" id="UP001148018"/>
    </source>
</evidence>
<reference evidence="4" key="1">
    <citation type="submission" date="2022-07" db="EMBL/GenBank/DDBJ databases">
        <title>Chromosome-level genome of Muraenolepis orangiensis.</title>
        <authorList>
            <person name="Kim J."/>
        </authorList>
    </citation>
    <scope>NUCLEOTIDE SEQUENCE</scope>
    <source>
        <strain evidence="4">KU_S4_2022</strain>
        <tissue evidence="4">Muscle</tissue>
    </source>
</reference>
<keyword evidence="2" id="KW-0732">Signal</keyword>
<name>A0A9Q0ET53_9TELE</name>
<dbReference type="GO" id="GO:0006955">
    <property type="term" value="P:immune response"/>
    <property type="evidence" value="ECO:0007669"/>
    <property type="project" value="InterPro"/>
</dbReference>
<dbReference type="GO" id="GO:0008009">
    <property type="term" value="F:chemokine activity"/>
    <property type="evidence" value="ECO:0007669"/>
    <property type="project" value="InterPro"/>
</dbReference>
<feature type="chain" id="PRO_5040486866" description="Chemokine interleukin-8-like domain-containing protein" evidence="2">
    <location>
        <begin position="27"/>
        <end position="95"/>
    </location>
</feature>
<dbReference type="AlphaFoldDB" id="A0A9Q0ET53"/>
<dbReference type="InterPro" id="IPR001811">
    <property type="entry name" value="Chemokine_IL8-like_dom"/>
</dbReference>
<feature type="domain" description="Chemokine interleukin-8-like" evidence="3">
    <location>
        <begin position="32"/>
        <end position="87"/>
    </location>
</feature>
<sequence>MVACATVMKSLLLAAIVAVLTGHGSAAEKFGNCCTKVSGKEMTEPILSYKLQFRSGHCVNAVIFQTETGWNCVQFNAPWVKAKIRELQLGARTTS</sequence>
<organism evidence="4 5">
    <name type="scientific">Muraenolepis orangiensis</name>
    <name type="common">Patagonian moray cod</name>
    <dbReference type="NCBI Taxonomy" id="630683"/>
    <lineage>
        <taxon>Eukaryota</taxon>
        <taxon>Metazoa</taxon>
        <taxon>Chordata</taxon>
        <taxon>Craniata</taxon>
        <taxon>Vertebrata</taxon>
        <taxon>Euteleostomi</taxon>
        <taxon>Actinopterygii</taxon>
        <taxon>Neopterygii</taxon>
        <taxon>Teleostei</taxon>
        <taxon>Neoteleostei</taxon>
        <taxon>Acanthomorphata</taxon>
        <taxon>Zeiogadaria</taxon>
        <taxon>Gadariae</taxon>
        <taxon>Gadiformes</taxon>
        <taxon>Muraenolepidoidei</taxon>
        <taxon>Muraenolepididae</taxon>
        <taxon>Muraenolepis</taxon>
    </lineage>
</organism>
<dbReference type="GO" id="GO:0005615">
    <property type="term" value="C:extracellular space"/>
    <property type="evidence" value="ECO:0007669"/>
    <property type="project" value="UniProtKB-KW"/>
</dbReference>
<comment type="caution">
    <text evidence="4">The sequence shown here is derived from an EMBL/GenBank/DDBJ whole genome shotgun (WGS) entry which is preliminary data.</text>
</comment>
<evidence type="ECO:0000256" key="2">
    <source>
        <dbReference type="SAM" id="SignalP"/>
    </source>
</evidence>
<keyword evidence="5" id="KW-1185">Reference proteome</keyword>
<evidence type="ECO:0000259" key="3">
    <source>
        <dbReference type="Pfam" id="PF00048"/>
    </source>
</evidence>
<gene>
    <name evidence="4" type="ORF">NHX12_021106</name>
</gene>
<protein>
    <recommendedName>
        <fullName evidence="3">Chemokine interleukin-8-like domain-containing protein</fullName>
    </recommendedName>
</protein>
<dbReference type="SUPFAM" id="SSF54117">
    <property type="entry name" value="Interleukin 8-like chemokines"/>
    <property type="match status" value="1"/>
</dbReference>